<dbReference type="AlphaFoldDB" id="A0AAE9I6L2"/>
<keyword evidence="4" id="KW-0564">Palmitate</keyword>
<protein>
    <submittedName>
        <fullName evidence="9">Glycine zipper 2TM domain-containing protein</fullName>
    </submittedName>
</protein>
<evidence type="ECO:0000313" key="9">
    <source>
        <dbReference type="EMBL" id="URF07445.1"/>
    </source>
</evidence>
<keyword evidence="2 6" id="KW-0732">Signal</keyword>
<evidence type="ECO:0000256" key="6">
    <source>
        <dbReference type="SAM" id="SignalP"/>
    </source>
</evidence>
<dbReference type="KEGG" id="ccam:M5D45_19785"/>
<evidence type="ECO:0000256" key="2">
    <source>
        <dbReference type="ARBA" id="ARBA00022729"/>
    </source>
</evidence>
<dbReference type="RefSeq" id="WP_144198736.1">
    <property type="nucleotide sequence ID" value="NZ_CAJPVH010000009.1"/>
</dbReference>
<dbReference type="Pfam" id="PF05433">
    <property type="entry name" value="Rick_17kDa_Anti"/>
    <property type="match status" value="1"/>
</dbReference>
<evidence type="ECO:0000256" key="4">
    <source>
        <dbReference type="ARBA" id="ARBA00023139"/>
    </source>
</evidence>
<gene>
    <name evidence="8" type="ORF">FGG12_15455</name>
    <name evidence="9" type="ORF">M5D45_19785</name>
</gene>
<sequence>MLSTRRPSLLHRPLAAMLLASTLLASGCAEFAPPGSVYSAGQTSLPQTVTMATVERVRVVQIDDSSQGSSLAGELGGGLLGAVAGSAIGHGHGSLLAGVAGGLAGGLAGHEIESRVERHPGYEITVRLPDGRLQAITQPASEGSFYPGQRVQLLWSEDGKVRVTA</sequence>
<dbReference type="EMBL" id="VCIZ01000008">
    <property type="protein sequence ID" value="TSP11921.1"/>
    <property type="molecule type" value="Genomic_DNA"/>
</dbReference>
<evidence type="ECO:0000313" key="11">
    <source>
        <dbReference type="Proteomes" id="UP001056132"/>
    </source>
</evidence>
<evidence type="ECO:0000256" key="5">
    <source>
        <dbReference type="ARBA" id="ARBA00023288"/>
    </source>
</evidence>
<dbReference type="PANTHER" id="PTHR35603:SF1">
    <property type="entry name" value="OUTER MEMBRANE LIPOPROTEIN SLYB"/>
    <property type="match status" value="1"/>
</dbReference>
<accession>A0AAE9I6L2</accession>
<feature type="chain" id="PRO_5042103768" evidence="6">
    <location>
        <begin position="26"/>
        <end position="165"/>
    </location>
</feature>
<dbReference type="Proteomes" id="UP000318943">
    <property type="component" value="Unassembled WGS sequence"/>
</dbReference>
<evidence type="ECO:0000256" key="1">
    <source>
        <dbReference type="ARBA" id="ARBA00004459"/>
    </source>
</evidence>
<keyword evidence="5" id="KW-0449">Lipoprotein</keyword>
<keyword evidence="10" id="KW-1185">Reference proteome</keyword>
<proteinExistence type="predicted"/>
<name>A0AAE9I6L2_9BURK</name>
<dbReference type="EMBL" id="CP097331">
    <property type="protein sequence ID" value="URF07445.1"/>
    <property type="molecule type" value="Genomic_DNA"/>
</dbReference>
<reference evidence="9" key="2">
    <citation type="journal article" date="2022" name="Microbiol. Resour. Announc.">
        <title>Genome Sequence of Cupriavidus campinensis Strain G5, a Member of a Bacterial Consortium Capable of Polyethylene Degradation.</title>
        <authorList>
            <person name="Schneider B."/>
            <person name="Pfeiffer F."/>
            <person name="Dyall-Smith M."/>
            <person name="Kunte H.J."/>
        </authorList>
    </citation>
    <scope>NUCLEOTIDE SEQUENCE</scope>
    <source>
        <strain evidence="9">G5</strain>
    </source>
</reference>
<reference evidence="9" key="3">
    <citation type="submission" date="2022-05" db="EMBL/GenBank/DDBJ databases">
        <authorList>
            <person name="Kunte H.-J."/>
        </authorList>
    </citation>
    <scope>NUCLEOTIDE SEQUENCE</scope>
    <source>
        <strain evidence="9">G5</strain>
    </source>
</reference>
<dbReference type="PANTHER" id="PTHR35603">
    <property type="match status" value="1"/>
</dbReference>
<evidence type="ECO:0000313" key="8">
    <source>
        <dbReference type="EMBL" id="TSP11921.1"/>
    </source>
</evidence>
<dbReference type="Proteomes" id="UP001056132">
    <property type="component" value="Chromosome 2"/>
</dbReference>
<keyword evidence="3" id="KW-0472">Membrane</keyword>
<dbReference type="InterPro" id="IPR008816">
    <property type="entry name" value="Gly_zipper_2TM_dom"/>
</dbReference>
<organism evidence="9 11">
    <name type="scientific">Cupriavidus campinensis</name>
    <dbReference type="NCBI Taxonomy" id="151783"/>
    <lineage>
        <taxon>Bacteria</taxon>
        <taxon>Pseudomonadati</taxon>
        <taxon>Pseudomonadota</taxon>
        <taxon>Betaproteobacteria</taxon>
        <taxon>Burkholderiales</taxon>
        <taxon>Burkholderiaceae</taxon>
        <taxon>Cupriavidus</taxon>
    </lineage>
</organism>
<evidence type="ECO:0000256" key="3">
    <source>
        <dbReference type="ARBA" id="ARBA00023136"/>
    </source>
</evidence>
<feature type="domain" description="Glycine zipper 2TM" evidence="7">
    <location>
        <begin position="75"/>
        <end position="113"/>
    </location>
</feature>
<evidence type="ECO:0000259" key="7">
    <source>
        <dbReference type="Pfam" id="PF05433"/>
    </source>
</evidence>
<comment type="subcellular location">
    <subcellularLocation>
        <location evidence="1">Cell outer membrane</location>
        <topology evidence="1">Lipid-anchor</topology>
    </subcellularLocation>
</comment>
<dbReference type="PROSITE" id="PS51257">
    <property type="entry name" value="PROKAR_LIPOPROTEIN"/>
    <property type="match status" value="1"/>
</dbReference>
<dbReference type="GO" id="GO:0009279">
    <property type="term" value="C:cell outer membrane"/>
    <property type="evidence" value="ECO:0007669"/>
    <property type="project" value="UniProtKB-SubCell"/>
</dbReference>
<evidence type="ECO:0000313" key="10">
    <source>
        <dbReference type="Proteomes" id="UP000318943"/>
    </source>
</evidence>
<reference evidence="8 10" key="1">
    <citation type="submission" date="2019-05" db="EMBL/GenBank/DDBJ databases">
        <title>Whole genome sequence analysis of Cupriavidus campinensis S14E4C strain.</title>
        <authorList>
            <person name="Abbaszade G."/>
            <person name="Szabo A."/>
            <person name="Toumi M."/>
            <person name="Toth E."/>
        </authorList>
    </citation>
    <scope>NUCLEOTIDE SEQUENCE [LARGE SCALE GENOMIC DNA]</scope>
    <source>
        <strain evidence="8 10">S14E4C</strain>
    </source>
</reference>
<feature type="signal peptide" evidence="6">
    <location>
        <begin position="1"/>
        <end position="25"/>
    </location>
</feature>
<dbReference type="InterPro" id="IPR051407">
    <property type="entry name" value="Bact_OM_lipoprot/Surf_antigen"/>
</dbReference>